<evidence type="ECO:0000313" key="3">
    <source>
        <dbReference type="Proteomes" id="UP001597063"/>
    </source>
</evidence>
<reference evidence="3" key="1">
    <citation type="journal article" date="2019" name="Int. J. Syst. Evol. Microbiol.">
        <title>The Global Catalogue of Microorganisms (GCM) 10K type strain sequencing project: providing services to taxonomists for standard genome sequencing and annotation.</title>
        <authorList>
            <consortium name="The Broad Institute Genomics Platform"/>
            <consortium name="The Broad Institute Genome Sequencing Center for Infectious Disease"/>
            <person name="Wu L."/>
            <person name="Ma J."/>
        </authorList>
    </citation>
    <scope>NUCLEOTIDE SEQUENCE [LARGE SCALE GENOMIC DNA]</scope>
    <source>
        <strain evidence="3">JCM 9371</strain>
    </source>
</reference>
<keyword evidence="3" id="KW-1185">Reference proteome</keyword>
<evidence type="ECO:0000259" key="1">
    <source>
        <dbReference type="Pfam" id="PF13468"/>
    </source>
</evidence>
<dbReference type="PANTHER" id="PTHR40265:SF1">
    <property type="entry name" value="GLYOXALASE-LIKE DOMAIN-CONTAINING PROTEIN"/>
    <property type="match status" value="1"/>
</dbReference>
<dbReference type="SUPFAM" id="SSF54593">
    <property type="entry name" value="Glyoxalase/Bleomycin resistance protein/Dihydroxybiphenyl dioxygenase"/>
    <property type="match status" value="1"/>
</dbReference>
<comment type="caution">
    <text evidence="2">The sequence shown here is derived from an EMBL/GenBank/DDBJ whole genome shotgun (WGS) entry which is preliminary data.</text>
</comment>
<sequence length="207" mass="22089">MPVIDEALDHLVYATPDLPATLDRVHRLTGARPVEGGRHPGLGTRNYLLGLGGRRYLEIVGPDGDQPEPAAPRPFRIDTLTAAELVTWAIRAADIRDRVARARRHGYDPGDVEDMSRRTPAGDLLSWRLAYARSGLVPFLIDWGTTAHPTAQGLPTVPLTALTGTHPEPDVIRSGLDAVGAHLDVTAAARPGLTATLSCPSGPVVLT</sequence>
<evidence type="ECO:0000313" key="2">
    <source>
        <dbReference type="EMBL" id="MFD0683609.1"/>
    </source>
</evidence>
<feature type="domain" description="Glyoxalase-like" evidence="1">
    <location>
        <begin position="8"/>
        <end position="178"/>
    </location>
</feature>
<dbReference type="Pfam" id="PF13468">
    <property type="entry name" value="Glyoxalase_3"/>
    <property type="match status" value="1"/>
</dbReference>
<dbReference type="Gene3D" id="3.10.180.10">
    <property type="entry name" value="2,3-Dihydroxybiphenyl 1,2-Dioxygenase, domain 1"/>
    <property type="match status" value="1"/>
</dbReference>
<protein>
    <submittedName>
        <fullName evidence="2">VOC family protein</fullName>
    </submittedName>
</protein>
<dbReference type="RefSeq" id="WP_131754874.1">
    <property type="nucleotide sequence ID" value="NZ_CAACUY010000001.1"/>
</dbReference>
<dbReference type="Proteomes" id="UP001597063">
    <property type="component" value="Unassembled WGS sequence"/>
</dbReference>
<organism evidence="2 3">
    <name type="scientific">Actinomadura fibrosa</name>
    <dbReference type="NCBI Taxonomy" id="111802"/>
    <lineage>
        <taxon>Bacteria</taxon>
        <taxon>Bacillati</taxon>
        <taxon>Actinomycetota</taxon>
        <taxon>Actinomycetes</taxon>
        <taxon>Streptosporangiales</taxon>
        <taxon>Thermomonosporaceae</taxon>
        <taxon>Actinomadura</taxon>
    </lineage>
</organism>
<dbReference type="EMBL" id="JBHTGP010000003">
    <property type="protein sequence ID" value="MFD0683609.1"/>
    <property type="molecule type" value="Genomic_DNA"/>
</dbReference>
<dbReference type="InterPro" id="IPR025870">
    <property type="entry name" value="Glyoxalase-like_dom"/>
</dbReference>
<proteinExistence type="predicted"/>
<dbReference type="PANTHER" id="PTHR40265">
    <property type="entry name" value="BLL2707 PROTEIN"/>
    <property type="match status" value="1"/>
</dbReference>
<name>A0ABW2XBD4_9ACTN</name>
<accession>A0ABW2XBD4</accession>
<gene>
    <name evidence="2" type="ORF">ACFQZM_03780</name>
</gene>
<dbReference type="InterPro" id="IPR029068">
    <property type="entry name" value="Glyas_Bleomycin-R_OHBP_Dase"/>
</dbReference>